<comment type="caution">
    <text evidence="1">The sequence shown here is derived from an EMBL/GenBank/DDBJ whole genome shotgun (WGS) entry which is preliminary data.</text>
</comment>
<dbReference type="SUPFAM" id="SSF53807">
    <property type="entry name" value="Helical backbone' metal receptor"/>
    <property type="match status" value="1"/>
</dbReference>
<gene>
    <name evidence="1" type="ORF">ENP47_08900</name>
</gene>
<dbReference type="CDD" id="cd01144">
    <property type="entry name" value="BtuF"/>
    <property type="match status" value="1"/>
</dbReference>
<dbReference type="PANTHER" id="PTHR42860:SF1">
    <property type="entry name" value="VITAMIN B12-BINDING PROTEIN"/>
    <property type="match status" value="1"/>
</dbReference>
<dbReference type="PROSITE" id="PS50983">
    <property type="entry name" value="FE_B12_PBP"/>
    <property type="match status" value="1"/>
</dbReference>
<dbReference type="Gene3D" id="3.40.50.1980">
    <property type="entry name" value="Nitrogenase molybdenum iron protein domain"/>
    <property type="match status" value="2"/>
</dbReference>
<sequence length="310" mass="33819">MRIVSLLPSLTEIVWALGLADQLVAVTHECDYPPAVRSKPRVTRSLLPPGLSQAEIDAAVRERVAAGLPLYELDTALLRALEPDLILTQALCPVCAVSVDDVCRLAATLPRPPRVVSVEPTTLREIFDSILTVGEATNRPHTARAVVSALERRLAWIAERVGEPATRPRVVCLEWLDPPIVAGHWVPEMVAHAGGVDVLGIPGRPSFTVTWERVAEVAPDILVAMPCGYDLEETRRLSSELLAHPALRLTPAVIRDAVWAVDATNFFSRPGPRVIHGVEILAALFHPERCVLDPQRHAAPVRPVHLFPSV</sequence>
<evidence type="ECO:0000313" key="1">
    <source>
        <dbReference type="EMBL" id="HEF65699.1"/>
    </source>
</evidence>
<dbReference type="PANTHER" id="PTHR42860">
    <property type="entry name" value="VITAMIN B12-BINDING PROTEIN"/>
    <property type="match status" value="1"/>
</dbReference>
<protein>
    <submittedName>
        <fullName evidence="1">Cobalamin-binding protein</fullName>
    </submittedName>
</protein>
<reference evidence="1" key="1">
    <citation type="journal article" date="2020" name="mSystems">
        <title>Genome- and Community-Level Interaction Insights into Carbon Utilization and Element Cycling Functions of Hydrothermarchaeota in Hydrothermal Sediment.</title>
        <authorList>
            <person name="Zhou Z."/>
            <person name="Liu Y."/>
            <person name="Xu W."/>
            <person name="Pan J."/>
            <person name="Luo Z.H."/>
            <person name="Li M."/>
        </authorList>
    </citation>
    <scope>NUCLEOTIDE SEQUENCE [LARGE SCALE GENOMIC DNA]</scope>
    <source>
        <strain evidence="1">SpSt-222</strain>
    </source>
</reference>
<proteinExistence type="predicted"/>
<dbReference type="InterPro" id="IPR002491">
    <property type="entry name" value="ABC_transptr_periplasmic_BD"/>
</dbReference>
<dbReference type="Pfam" id="PF01497">
    <property type="entry name" value="Peripla_BP_2"/>
    <property type="match status" value="1"/>
</dbReference>
<name>A0A7C1K2V7_THERO</name>
<accession>A0A7C1K2V7</accession>
<organism evidence="1">
    <name type="scientific">Thermomicrobium roseum</name>
    <dbReference type="NCBI Taxonomy" id="500"/>
    <lineage>
        <taxon>Bacteria</taxon>
        <taxon>Pseudomonadati</taxon>
        <taxon>Thermomicrobiota</taxon>
        <taxon>Thermomicrobia</taxon>
        <taxon>Thermomicrobiales</taxon>
        <taxon>Thermomicrobiaceae</taxon>
        <taxon>Thermomicrobium</taxon>
    </lineage>
</organism>
<dbReference type="InterPro" id="IPR051030">
    <property type="entry name" value="Vitamin_B12-ABC_binding"/>
</dbReference>
<dbReference type="AlphaFoldDB" id="A0A7C1K2V7"/>
<dbReference type="EMBL" id="DSJL01000011">
    <property type="protein sequence ID" value="HEF65699.1"/>
    <property type="molecule type" value="Genomic_DNA"/>
</dbReference>